<evidence type="ECO:0000313" key="8">
    <source>
        <dbReference type="Proteomes" id="UP000429232"/>
    </source>
</evidence>
<reference evidence="7 8" key="1">
    <citation type="submission" date="2020-12" db="EMBL/GenBank/DDBJ databases">
        <title>HMF7856_wgs.fasta genome submission.</title>
        <authorList>
            <person name="Kang H."/>
            <person name="Kim H."/>
            <person name="Joh K."/>
        </authorList>
    </citation>
    <scope>NUCLEOTIDE SEQUENCE [LARGE SCALE GENOMIC DNA]</scope>
    <source>
        <strain evidence="7 8">HMF7856</strain>
    </source>
</reference>
<gene>
    <name evidence="7" type="ORF">GO620_002235</name>
</gene>
<dbReference type="RefSeq" id="WP_157522526.1">
    <property type="nucleotide sequence ID" value="NZ_CP066775.1"/>
</dbReference>
<keyword evidence="2" id="KW-0813">Transport</keyword>
<sequence>MTDNKTNTAVYPWVIVAMLWVVAFLNYFDRILITSMRDPIVSEFHLTDAQFGLLTSAFLWSYGILSPLGGFFADKYGRKAVIVFSVAVWSAVTIWTGFVGSFHEMVAARVIMGISEACYIPAALALITEYHRGRTRSLATGLHMSGLYTGLALGGLGGYIAELWGWRYGFQVFGLFGILYSVVLLFFLKNAEPVTETSPEEARFIEAPNNIFGSFKMLFSLPSFRILLFYFCALGIVNWLVYGWLPTFLKEHFHLSMGEAGISATGYVQVGSFIGVVIGGLLADRWASFNSRGRLYTVIIGFTIGAPFLFLMASTPVFAIGIVAMIIYGLSRGFNDANLMPILCQLVNNRYIATGYGFLNFLSTIVGGIMVYVGGMLKDAHVELSIVYQVSAVLMLLATWSLFMIKIKNLNPANVSA</sequence>
<evidence type="ECO:0000256" key="5">
    <source>
        <dbReference type="ARBA" id="ARBA00023136"/>
    </source>
</evidence>
<dbReference type="PROSITE" id="PS50850">
    <property type="entry name" value="MFS"/>
    <property type="match status" value="1"/>
</dbReference>
<keyword evidence="4" id="KW-1133">Transmembrane helix</keyword>
<evidence type="ECO:0000256" key="1">
    <source>
        <dbReference type="ARBA" id="ARBA00004141"/>
    </source>
</evidence>
<evidence type="ECO:0000256" key="4">
    <source>
        <dbReference type="ARBA" id="ARBA00022989"/>
    </source>
</evidence>
<protein>
    <submittedName>
        <fullName evidence="7">MFS transporter</fullName>
    </submittedName>
</protein>
<dbReference type="GO" id="GO:0016020">
    <property type="term" value="C:membrane"/>
    <property type="evidence" value="ECO:0007669"/>
    <property type="project" value="UniProtKB-SubCell"/>
</dbReference>
<keyword evidence="5" id="KW-0472">Membrane</keyword>
<comment type="subcellular location">
    <subcellularLocation>
        <location evidence="1">Membrane</location>
        <topology evidence="1">Multi-pass membrane protein</topology>
    </subcellularLocation>
</comment>
<dbReference type="SUPFAM" id="SSF103473">
    <property type="entry name" value="MFS general substrate transporter"/>
    <property type="match status" value="1"/>
</dbReference>
<evidence type="ECO:0000256" key="2">
    <source>
        <dbReference type="ARBA" id="ARBA00022448"/>
    </source>
</evidence>
<name>A0A6I4HVW2_9SPHI</name>
<dbReference type="AlphaFoldDB" id="A0A6I4HVW2"/>
<accession>A0A6I4HVW2</accession>
<dbReference type="InterPro" id="IPR020846">
    <property type="entry name" value="MFS_dom"/>
</dbReference>
<feature type="domain" description="Major facilitator superfamily (MFS) profile" evidence="6">
    <location>
        <begin position="15"/>
        <end position="409"/>
    </location>
</feature>
<dbReference type="GO" id="GO:0022857">
    <property type="term" value="F:transmembrane transporter activity"/>
    <property type="evidence" value="ECO:0007669"/>
    <property type="project" value="InterPro"/>
</dbReference>
<evidence type="ECO:0000256" key="3">
    <source>
        <dbReference type="ARBA" id="ARBA00022692"/>
    </source>
</evidence>
<dbReference type="Proteomes" id="UP000429232">
    <property type="component" value="Chromosome"/>
</dbReference>
<keyword evidence="8" id="KW-1185">Reference proteome</keyword>
<dbReference type="InterPro" id="IPR044770">
    <property type="entry name" value="MFS_spinster-like"/>
</dbReference>
<proteinExistence type="predicted"/>
<dbReference type="PROSITE" id="PS00216">
    <property type="entry name" value="SUGAR_TRANSPORT_1"/>
    <property type="match status" value="1"/>
</dbReference>
<organism evidence="7 8">
    <name type="scientific">Mucilaginibacter ginkgonis</name>
    <dbReference type="NCBI Taxonomy" id="2682091"/>
    <lineage>
        <taxon>Bacteria</taxon>
        <taxon>Pseudomonadati</taxon>
        <taxon>Bacteroidota</taxon>
        <taxon>Sphingobacteriia</taxon>
        <taxon>Sphingobacteriales</taxon>
        <taxon>Sphingobacteriaceae</taxon>
        <taxon>Mucilaginibacter</taxon>
    </lineage>
</organism>
<dbReference type="KEGG" id="mgik:GO620_002235"/>
<dbReference type="InterPro" id="IPR036259">
    <property type="entry name" value="MFS_trans_sf"/>
</dbReference>
<keyword evidence="3" id="KW-0812">Transmembrane</keyword>
<dbReference type="InterPro" id="IPR011701">
    <property type="entry name" value="MFS"/>
</dbReference>
<dbReference type="EMBL" id="CP066775">
    <property type="protein sequence ID" value="QQL50295.1"/>
    <property type="molecule type" value="Genomic_DNA"/>
</dbReference>
<dbReference type="PANTHER" id="PTHR23505:SF79">
    <property type="entry name" value="PROTEIN SPINSTER"/>
    <property type="match status" value="1"/>
</dbReference>
<dbReference type="Gene3D" id="1.20.1250.20">
    <property type="entry name" value="MFS general substrate transporter like domains"/>
    <property type="match status" value="1"/>
</dbReference>
<evidence type="ECO:0000259" key="6">
    <source>
        <dbReference type="PROSITE" id="PS50850"/>
    </source>
</evidence>
<dbReference type="PANTHER" id="PTHR23505">
    <property type="entry name" value="SPINSTER"/>
    <property type="match status" value="1"/>
</dbReference>
<evidence type="ECO:0000313" key="7">
    <source>
        <dbReference type="EMBL" id="QQL50295.1"/>
    </source>
</evidence>
<dbReference type="InterPro" id="IPR005829">
    <property type="entry name" value="Sugar_transporter_CS"/>
</dbReference>
<dbReference type="Pfam" id="PF07690">
    <property type="entry name" value="MFS_1"/>
    <property type="match status" value="1"/>
</dbReference>